<dbReference type="InterPro" id="IPR016181">
    <property type="entry name" value="Acyl_CoA_acyltransferase"/>
</dbReference>
<evidence type="ECO:0000256" key="2">
    <source>
        <dbReference type="ARBA" id="ARBA00023315"/>
    </source>
</evidence>
<dbReference type="GO" id="GO:0008080">
    <property type="term" value="F:N-acetyltransferase activity"/>
    <property type="evidence" value="ECO:0007669"/>
    <property type="project" value="UniProtKB-ARBA"/>
</dbReference>
<dbReference type="SUPFAM" id="SSF55729">
    <property type="entry name" value="Acyl-CoA N-acyltransferases (Nat)"/>
    <property type="match status" value="1"/>
</dbReference>
<dbReference type="STRING" id="1085623.GNIT_2834"/>
<dbReference type="HOGENOM" id="CLU_1640695_0_0_6"/>
<proteinExistence type="predicted"/>
<reference evidence="4 5" key="1">
    <citation type="journal article" date="2011" name="J. Bacteriol.">
        <title>Complete genome sequence of seawater bacterium Glaciecola nitratireducens FR1064T.</title>
        <authorList>
            <person name="Bian F."/>
            <person name="Qin Q.L."/>
            <person name="Xie B.B."/>
            <person name="Shu Y.L."/>
            <person name="Zhang X.Y."/>
            <person name="Yu Y."/>
            <person name="Chen B."/>
            <person name="Chen X.L."/>
            <person name="Zhou B.C."/>
            <person name="Zhang Y.Z."/>
        </authorList>
    </citation>
    <scope>NUCLEOTIDE SEQUENCE [LARGE SCALE GENOMIC DNA]</scope>
    <source>
        <strain evidence="5">JCM 12485 / KCTC 12276 / FR1064</strain>
    </source>
</reference>
<gene>
    <name evidence="4" type="ordered locus">GNIT_2834</name>
</gene>
<feature type="domain" description="N-acetyltransferase" evidence="3">
    <location>
        <begin position="6"/>
        <end position="160"/>
    </location>
</feature>
<dbReference type="RefSeq" id="WP_014109804.1">
    <property type="nucleotide sequence ID" value="NC_016041.1"/>
</dbReference>
<keyword evidence="1 4" id="KW-0808">Transferase</keyword>
<evidence type="ECO:0000256" key="1">
    <source>
        <dbReference type="ARBA" id="ARBA00022679"/>
    </source>
</evidence>
<dbReference type="InterPro" id="IPR051016">
    <property type="entry name" value="Diverse_Substrate_AcTransf"/>
</dbReference>
<organism evidence="4 5">
    <name type="scientific">Glaciecola nitratireducens (strain JCM 12485 / KCTC 12276 / FR1064)</name>
    <dbReference type="NCBI Taxonomy" id="1085623"/>
    <lineage>
        <taxon>Bacteria</taxon>
        <taxon>Pseudomonadati</taxon>
        <taxon>Pseudomonadota</taxon>
        <taxon>Gammaproteobacteria</taxon>
        <taxon>Alteromonadales</taxon>
        <taxon>Alteromonadaceae</taxon>
        <taxon>Brumicola</taxon>
    </lineage>
</organism>
<dbReference type="Proteomes" id="UP000009282">
    <property type="component" value="Chromosome"/>
</dbReference>
<evidence type="ECO:0000313" key="4">
    <source>
        <dbReference type="EMBL" id="AEP30931.1"/>
    </source>
</evidence>
<dbReference type="AlphaFoldDB" id="G4QMH9"/>
<dbReference type="CDD" id="cd04301">
    <property type="entry name" value="NAT_SF"/>
    <property type="match status" value="1"/>
</dbReference>
<dbReference type="KEGG" id="gni:GNIT_2834"/>
<name>G4QMH9_GLANF</name>
<keyword evidence="2" id="KW-0012">Acyltransferase</keyword>
<dbReference type="Gene3D" id="3.40.630.30">
    <property type="match status" value="1"/>
</dbReference>
<dbReference type="eggNOG" id="COG0456">
    <property type="taxonomic scope" value="Bacteria"/>
</dbReference>
<dbReference type="PROSITE" id="PS51186">
    <property type="entry name" value="GNAT"/>
    <property type="match status" value="1"/>
</dbReference>
<dbReference type="InterPro" id="IPR000182">
    <property type="entry name" value="GNAT_dom"/>
</dbReference>
<dbReference type="PANTHER" id="PTHR10545">
    <property type="entry name" value="DIAMINE N-ACETYLTRANSFERASE"/>
    <property type="match status" value="1"/>
</dbReference>
<evidence type="ECO:0000259" key="3">
    <source>
        <dbReference type="PROSITE" id="PS51186"/>
    </source>
</evidence>
<protein>
    <submittedName>
        <fullName evidence="4">GCN5-related N-acetyltransferase</fullName>
    </submittedName>
</protein>
<dbReference type="OrthoDB" id="9799601at2"/>
<keyword evidence="5" id="KW-1185">Reference proteome</keyword>
<dbReference type="PANTHER" id="PTHR10545:SF29">
    <property type="entry name" value="GH14572P-RELATED"/>
    <property type="match status" value="1"/>
</dbReference>
<dbReference type="Pfam" id="PF00583">
    <property type="entry name" value="Acetyltransf_1"/>
    <property type="match status" value="1"/>
</dbReference>
<accession>G4QMH9</accession>
<dbReference type="EMBL" id="CP003060">
    <property type="protein sequence ID" value="AEP30931.1"/>
    <property type="molecule type" value="Genomic_DNA"/>
</dbReference>
<sequence>MNITLELVDYDNEKQANELLSLLNEYAKDPMGGGSELASYSKNNLIAELKKRSFIFSIICYVDGKPAGFSNCIEGFSTFKCKPLVNIHDFAVNPEFRGLQLSQLLMNKIEEIAISKGCCKITLEVLEGNHVAKNAYIKAGFKGYELDPEMGKAVFWEKPL</sequence>
<evidence type="ECO:0000313" key="5">
    <source>
        <dbReference type="Proteomes" id="UP000009282"/>
    </source>
</evidence>